<name>A0AA42KMC2_9HYPH</name>
<feature type="domain" description="Initiator Rep protein WH1" evidence="3">
    <location>
        <begin position="47"/>
        <end position="175"/>
    </location>
</feature>
<dbReference type="EMBL" id="JAODYY010000001">
    <property type="protein sequence ID" value="MDH0123281.1"/>
    <property type="molecule type" value="Genomic_DNA"/>
</dbReference>
<sequence length="626" mass="70143">MPSLIQPATRGSIAKAISTKSLSKIAPESPRPLEMLDAVEITSADILTADDAALHELLLSAAYEADKGMSDEFTTLPVSTALKFLGEHARRDALKISMRRLMSTTVSYGNKKTRRFEDVPLIFSYIECTEKKDVIRYSLPEPIRILMREMPAYAYLELAPISQMKSKYSVRLYRVFAAAAAREKWVPGGQNKVIVSATLEDLYKWTGFALDNGAMNFGKFRQRVLNDLASELSTVRRFSLRIEEIRKEARGRPLERVDFHLNLRAPSHHLTRATFEENEHIKRKIGGADAPELRVNSNVWVKAQKTFWNVQKRMHRLYFQAWQIALQEALDEAPVSPGYTQRQFRGHRLLKAISTLGPDEAAWQFCAEEVSNPDILEDNPALLSVDPTEAIEARKYRIRARNYAHVQSHSSRNQSQVDESKNVDGARNTNNMGVTATSNRGFSRPAPATQPANKQVSFIEDAGDVAVSDLDAELLGDLISGADEPTAKSLVVEATEEPVETEQSADDGAFEVPVDDLGLDATDQELLADLIDEPEATACKLEGIREVIWTADRGMPMEEVEKVIWPVFQEDFEGPHTVNLTVRAWIDGCASEFDCGVFHVDQAAIDTITSRLGKHLDDYFDVEYIR</sequence>
<feature type="compositionally biased region" description="Polar residues" evidence="2">
    <location>
        <begin position="405"/>
        <end position="417"/>
    </location>
</feature>
<protein>
    <submittedName>
        <fullName evidence="4">Replication initiation protein</fullName>
    </submittedName>
</protein>
<evidence type="ECO:0000256" key="1">
    <source>
        <dbReference type="ARBA" id="ARBA00038283"/>
    </source>
</evidence>
<evidence type="ECO:0000313" key="5">
    <source>
        <dbReference type="Proteomes" id="UP001158087"/>
    </source>
</evidence>
<evidence type="ECO:0000259" key="3">
    <source>
        <dbReference type="Pfam" id="PF01051"/>
    </source>
</evidence>
<dbReference type="GO" id="GO:0006270">
    <property type="term" value="P:DNA replication initiation"/>
    <property type="evidence" value="ECO:0007669"/>
    <property type="project" value="InterPro"/>
</dbReference>
<feature type="region of interest" description="Disordered" evidence="2">
    <location>
        <begin position="404"/>
        <end position="451"/>
    </location>
</feature>
<dbReference type="Gene3D" id="1.10.10.10">
    <property type="entry name" value="Winged helix-like DNA-binding domain superfamily/Winged helix DNA-binding domain"/>
    <property type="match status" value="1"/>
</dbReference>
<dbReference type="Proteomes" id="UP001158087">
    <property type="component" value="Unassembled WGS sequence"/>
</dbReference>
<proteinExistence type="inferred from homology"/>
<dbReference type="SUPFAM" id="SSF46785">
    <property type="entry name" value="Winged helix' DNA-binding domain"/>
    <property type="match status" value="1"/>
</dbReference>
<comment type="caution">
    <text evidence="4">The sequence shown here is derived from an EMBL/GenBank/DDBJ whole genome shotgun (WGS) entry which is preliminary data.</text>
</comment>
<organism evidence="4 5">
    <name type="scientific">Brucella intermedia GD04153</name>
    <dbReference type="NCBI Taxonomy" id="2975438"/>
    <lineage>
        <taxon>Bacteria</taxon>
        <taxon>Pseudomonadati</taxon>
        <taxon>Pseudomonadota</taxon>
        <taxon>Alphaproteobacteria</taxon>
        <taxon>Hyphomicrobiales</taxon>
        <taxon>Brucellaceae</taxon>
        <taxon>Brucella/Ochrobactrum group</taxon>
        <taxon>Brucella</taxon>
    </lineage>
</organism>
<accession>A0AA42KMC2</accession>
<dbReference type="Pfam" id="PF01051">
    <property type="entry name" value="Rep3_N"/>
    <property type="match status" value="1"/>
</dbReference>
<dbReference type="InterPro" id="IPR036388">
    <property type="entry name" value="WH-like_DNA-bd_sf"/>
</dbReference>
<dbReference type="InterPro" id="IPR036390">
    <property type="entry name" value="WH_DNA-bd_sf"/>
</dbReference>
<gene>
    <name evidence="4" type="ORF">N7376_04695</name>
</gene>
<evidence type="ECO:0000313" key="4">
    <source>
        <dbReference type="EMBL" id="MDH0123281.1"/>
    </source>
</evidence>
<evidence type="ECO:0000256" key="2">
    <source>
        <dbReference type="SAM" id="MobiDB-lite"/>
    </source>
</evidence>
<comment type="similarity">
    <text evidence="1">Belongs to the initiator RepB protein family.</text>
</comment>
<dbReference type="GO" id="GO:0003887">
    <property type="term" value="F:DNA-directed DNA polymerase activity"/>
    <property type="evidence" value="ECO:0007669"/>
    <property type="project" value="InterPro"/>
</dbReference>
<feature type="compositionally biased region" description="Polar residues" evidence="2">
    <location>
        <begin position="427"/>
        <end position="441"/>
    </location>
</feature>
<reference evidence="4" key="1">
    <citation type="submission" date="2022-09" db="EMBL/GenBank/DDBJ databases">
        <title>Intensive care unit water sources are persistently colonized with multi-drug resistant bacteria and are the site of extensive horizontal gene transfer of antibiotic resistance genes.</title>
        <authorList>
            <person name="Diorio-Toth L."/>
        </authorList>
    </citation>
    <scope>NUCLEOTIDE SEQUENCE</scope>
    <source>
        <strain evidence="4">GD04153</strain>
    </source>
</reference>
<dbReference type="InterPro" id="IPR000525">
    <property type="entry name" value="Initiator_Rep_WH1"/>
</dbReference>
<dbReference type="AlphaFoldDB" id="A0AA42KMC2"/>